<dbReference type="EMBL" id="JAAAJB010000694">
    <property type="protein sequence ID" value="KAG0252043.1"/>
    <property type="molecule type" value="Genomic_DNA"/>
</dbReference>
<name>A0A9P6PU32_9FUNG</name>
<gene>
    <name evidence="5" type="primary">SDF2L1</name>
    <name evidence="5" type="ORF">DFQ27_008314</name>
</gene>
<feature type="domain" description="MIR" evidence="4">
    <location>
        <begin position="17"/>
        <end position="73"/>
    </location>
</feature>
<dbReference type="OrthoDB" id="5588846at2759"/>
<sequence>MQLVSSTLGYLALLATAATVSAISLQDLDEAHEGSGMRLHSHTVTYGSGSGQQSVTAFPEADDPNSLWTVMGANGHTCERGDPVPCGSAIRLRHVNTRKLLHSHGQHKSPMTGGYEVSAYEGMDQGDNWVVQCPSGSASKSKGFWLRETPIQLAHQDTDLALLTASKRNVYGSPIPGQLEVAGHPASRLGSSPDQRWIAQEGIYIAERKNENDKDEF</sequence>
<evidence type="ECO:0000313" key="5">
    <source>
        <dbReference type="EMBL" id="KAG0252043.1"/>
    </source>
</evidence>
<reference evidence="5" key="1">
    <citation type="journal article" date="2020" name="Fungal Divers.">
        <title>Resolving the Mortierellaceae phylogeny through synthesis of multi-gene phylogenetics and phylogenomics.</title>
        <authorList>
            <person name="Vandepol N."/>
            <person name="Liber J."/>
            <person name="Desiro A."/>
            <person name="Na H."/>
            <person name="Kennedy M."/>
            <person name="Barry K."/>
            <person name="Grigoriev I.V."/>
            <person name="Miller A.N."/>
            <person name="O'Donnell K."/>
            <person name="Stajich J.E."/>
            <person name="Bonito G."/>
        </authorList>
    </citation>
    <scope>NUCLEOTIDE SEQUENCE</scope>
    <source>
        <strain evidence="5">BC1065</strain>
    </source>
</reference>
<evidence type="ECO:0000259" key="4">
    <source>
        <dbReference type="PROSITE" id="PS50919"/>
    </source>
</evidence>
<dbReference type="Gene3D" id="2.80.10.50">
    <property type="match status" value="1"/>
</dbReference>
<feature type="chain" id="PRO_5040345348" evidence="3">
    <location>
        <begin position="23"/>
        <end position="217"/>
    </location>
</feature>
<keyword evidence="1 3" id="KW-0732">Signal</keyword>
<keyword evidence="2" id="KW-0677">Repeat</keyword>
<comment type="caution">
    <text evidence="5">The sequence shown here is derived from an EMBL/GenBank/DDBJ whole genome shotgun (WGS) entry which is preliminary data.</text>
</comment>
<dbReference type="InterPro" id="IPR016093">
    <property type="entry name" value="MIR_motif"/>
</dbReference>
<feature type="signal peptide" evidence="3">
    <location>
        <begin position="1"/>
        <end position="22"/>
    </location>
</feature>
<dbReference type="InterPro" id="IPR036300">
    <property type="entry name" value="MIR_dom_sf"/>
</dbReference>
<organism evidence="5 6">
    <name type="scientific">Actinomortierella ambigua</name>
    <dbReference type="NCBI Taxonomy" id="1343610"/>
    <lineage>
        <taxon>Eukaryota</taxon>
        <taxon>Fungi</taxon>
        <taxon>Fungi incertae sedis</taxon>
        <taxon>Mucoromycota</taxon>
        <taxon>Mortierellomycotina</taxon>
        <taxon>Mortierellomycetes</taxon>
        <taxon>Mortierellales</taxon>
        <taxon>Mortierellaceae</taxon>
        <taxon>Actinomortierella</taxon>
    </lineage>
</organism>
<accession>A0A9P6PU32</accession>
<dbReference type="PANTHER" id="PTHR46809:SF2">
    <property type="entry name" value="GH21273P"/>
    <property type="match status" value="1"/>
</dbReference>
<feature type="domain" description="MIR" evidence="4">
    <location>
        <begin position="81"/>
        <end position="134"/>
    </location>
</feature>
<evidence type="ECO:0000256" key="1">
    <source>
        <dbReference type="ARBA" id="ARBA00022729"/>
    </source>
</evidence>
<evidence type="ECO:0000256" key="2">
    <source>
        <dbReference type="ARBA" id="ARBA00022737"/>
    </source>
</evidence>
<proteinExistence type="predicted"/>
<dbReference type="PROSITE" id="PS50919">
    <property type="entry name" value="MIR"/>
    <property type="match status" value="2"/>
</dbReference>
<dbReference type="AlphaFoldDB" id="A0A9P6PU32"/>
<protein>
    <submittedName>
        <fullName evidence="5">Stromal cell-derived factor 2-like protein 1</fullName>
    </submittedName>
</protein>
<dbReference type="SUPFAM" id="SSF82109">
    <property type="entry name" value="MIR domain"/>
    <property type="match status" value="1"/>
</dbReference>
<dbReference type="Pfam" id="PF02815">
    <property type="entry name" value="MIR"/>
    <property type="match status" value="1"/>
</dbReference>
<keyword evidence="6" id="KW-1185">Reference proteome</keyword>
<dbReference type="CDD" id="cd23279">
    <property type="entry name" value="beta-trefoil_MIR_SDF2-like"/>
    <property type="match status" value="1"/>
</dbReference>
<dbReference type="Proteomes" id="UP000807716">
    <property type="component" value="Unassembled WGS sequence"/>
</dbReference>
<dbReference type="SMART" id="SM00472">
    <property type="entry name" value="MIR"/>
    <property type="match status" value="3"/>
</dbReference>
<evidence type="ECO:0000313" key="6">
    <source>
        <dbReference type="Proteomes" id="UP000807716"/>
    </source>
</evidence>
<evidence type="ECO:0000256" key="3">
    <source>
        <dbReference type="SAM" id="SignalP"/>
    </source>
</evidence>
<dbReference type="PANTHER" id="PTHR46809">
    <property type="entry name" value="STROMAL CELL-DERIVED FACTOR 2-LIKE PROTEIN"/>
    <property type="match status" value="1"/>
</dbReference>